<keyword evidence="8" id="KW-0624">Polysaccharide degradation</keyword>
<evidence type="ECO:0000256" key="4">
    <source>
        <dbReference type="ARBA" id="ARBA00022801"/>
    </source>
</evidence>
<dbReference type="Gene3D" id="1.50.10.10">
    <property type="match status" value="1"/>
</dbReference>
<dbReference type="AlphaFoldDB" id="A0AAN7JL73"/>
<keyword evidence="6" id="KW-0119">Carbohydrate metabolism</keyword>
<name>A0AAN7JL73_9MYRT</name>
<evidence type="ECO:0000256" key="3">
    <source>
        <dbReference type="ARBA" id="ARBA00012601"/>
    </source>
</evidence>
<dbReference type="InterPro" id="IPR001701">
    <property type="entry name" value="Glyco_hydro_9"/>
</dbReference>
<keyword evidence="11" id="KW-1185">Reference proteome</keyword>
<evidence type="ECO:0000256" key="1">
    <source>
        <dbReference type="ARBA" id="ARBA00000966"/>
    </source>
</evidence>
<sequence>MDGQFDRLDELIYVESHLSNLSSKFYGEDELLWGAAWLRRATQEDTYLNYIQANGKTLGVDEHVGLNVLVSKAKPNLTMHHQEFLDGNMYSLQSYKASADSFMCTLVPESTSSHIQYTPGCLIYKPGGTNLQHATTIAFLLLVYANYLSQTTTQSASVNCSEVSVGPASLRQVEYILGDNPKGMSYMVGYGGYYPQRIHHPGSSIPSIPWNFGLLLGFT</sequence>
<dbReference type="GO" id="GO:0008810">
    <property type="term" value="F:cellulase activity"/>
    <property type="evidence" value="ECO:0007669"/>
    <property type="project" value="UniProtKB-EC"/>
</dbReference>
<evidence type="ECO:0000256" key="5">
    <source>
        <dbReference type="ARBA" id="ARBA00023001"/>
    </source>
</evidence>
<reference evidence="10 11" key="1">
    <citation type="journal article" date="2023" name="Hortic Res">
        <title>Pangenome of water caltrop reveals structural variations and asymmetric subgenome divergence after allopolyploidization.</title>
        <authorList>
            <person name="Zhang X."/>
            <person name="Chen Y."/>
            <person name="Wang L."/>
            <person name="Yuan Y."/>
            <person name="Fang M."/>
            <person name="Shi L."/>
            <person name="Lu R."/>
            <person name="Comes H.P."/>
            <person name="Ma Y."/>
            <person name="Chen Y."/>
            <person name="Huang G."/>
            <person name="Zhou Y."/>
            <person name="Zheng Z."/>
            <person name="Qiu Y."/>
        </authorList>
    </citation>
    <scope>NUCLEOTIDE SEQUENCE [LARGE SCALE GENOMIC DNA]</scope>
    <source>
        <tissue evidence="10">Roots</tissue>
    </source>
</reference>
<keyword evidence="7" id="KW-0326">Glycosidase</keyword>
<evidence type="ECO:0000259" key="9">
    <source>
        <dbReference type="Pfam" id="PF00759"/>
    </source>
</evidence>
<evidence type="ECO:0000256" key="2">
    <source>
        <dbReference type="ARBA" id="ARBA00007072"/>
    </source>
</evidence>
<dbReference type="Proteomes" id="UP001345219">
    <property type="component" value="Chromosome 12"/>
</dbReference>
<dbReference type="EMBL" id="JAXIOK010000019">
    <property type="protein sequence ID" value="KAK4748567.1"/>
    <property type="molecule type" value="Genomic_DNA"/>
</dbReference>
<organism evidence="10 11">
    <name type="scientific">Trapa incisa</name>
    <dbReference type="NCBI Taxonomy" id="236973"/>
    <lineage>
        <taxon>Eukaryota</taxon>
        <taxon>Viridiplantae</taxon>
        <taxon>Streptophyta</taxon>
        <taxon>Embryophyta</taxon>
        <taxon>Tracheophyta</taxon>
        <taxon>Spermatophyta</taxon>
        <taxon>Magnoliopsida</taxon>
        <taxon>eudicotyledons</taxon>
        <taxon>Gunneridae</taxon>
        <taxon>Pentapetalae</taxon>
        <taxon>rosids</taxon>
        <taxon>malvids</taxon>
        <taxon>Myrtales</taxon>
        <taxon>Lythraceae</taxon>
        <taxon>Trapa</taxon>
    </lineage>
</organism>
<evidence type="ECO:0000256" key="7">
    <source>
        <dbReference type="ARBA" id="ARBA00023295"/>
    </source>
</evidence>
<proteinExistence type="inferred from homology"/>
<dbReference type="InterPro" id="IPR008928">
    <property type="entry name" value="6-hairpin_glycosidase_sf"/>
</dbReference>
<dbReference type="PANTHER" id="PTHR22298">
    <property type="entry name" value="ENDO-1,4-BETA-GLUCANASE"/>
    <property type="match status" value="1"/>
</dbReference>
<protein>
    <recommendedName>
        <fullName evidence="3">cellulase</fullName>
        <ecNumber evidence="3">3.2.1.4</ecNumber>
    </recommendedName>
</protein>
<dbReference type="SUPFAM" id="SSF48208">
    <property type="entry name" value="Six-hairpin glycosidases"/>
    <property type="match status" value="1"/>
</dbReference>
<dbReference type="Pfam" id="PF00759">
    <property type="entry name" value="Glyco_hydro_9"/>
    <property type="match status" value="1"/>
</dbReference>
<evidence type="ECO:0000256" key="6">
    <source>
        <dbReference type="ARBA" id="ARBA00023277"/>
    </source>
</evidence>
<evidence type="ECO:0000313" key="10">
    <source>
        <dbReference type="EMBL" id="KAK4748567.1"/>
    </source>
</evidence>
<dbReference type="GO" id="GO:0030245">
    <property type="term" value="P:cellulose catabolic process"/>
    <property type="evidence" value="ECO:0007669"/>
    <property type="project" value="UniProtKB-KW"/>
</dbReference>
<dbReference type="EC" id="3.2.1.4" evidence="3"/>
<comment type="caution">
    <text evidence="10">The sequence shown here is derived from an EMBL/GenBank/DDBJ whole genome shotgun (WGS) entry which is preliminary data.</text>
</comment>
<comment type="similarity">
    <text evidence="2">Belongs to the glycosyl hydrolase 9 (cellulase E) family.</text>
</comment>
<comment type="catalytic activity">
    <reaction evidence="1">
        <text>Endohydrolysis of (1-&gt;4)-beta-D-glucosidic linkages in cellulose, lichenin and cereal beta-D-glucans.</text>
        <dbReference type="EC" id="3.2.1.4"/>
    </reaction>
</comment>
<keyword evidence="5" id="KW-0136">Cellulose degradation</keyword>
<keyword evidence="4" id="KW-0378">Hydrolase</keyword>
<evidence type="ECO:0000256" key="8">
    <source>
        <dbReference type="ARBA" id="ARBA00023326"/>
    </source>
</evidence>
<gene>
    <name evidence="10" type="ORF">SAY87_015153</name>
</gene>
<dbReference type="InterPro" id="IPR012341">
    <property type="entry name" value="6hp_glycosidase-like_sf"/>
</dbReference>
<evidence type="ECO:0000313" key="11">
    <source>
        <dbReference type="Proteomes" id="UP001345219"/>
    </source>
</evidence>
<accession>A0AAN7JL73</accession>
<feature type="domain" description="Glycoside hydrolase family 9" evidence="9">
    <location>
        <begin position="22"/>
        <end position="208"/>
    </location>
</feature>